<keyword evidence="3" id="KW-1185">Reference proteome</keyword>
<dbReference type="EMBL" id="FNRL01000003">
    <property type="protein sequence ID" value="SEA15298.1"/>
    <property type="molecule type" value="Genomic_DNA"/>
</dbReference>
<dbReference type="AlphaFoldDB" id="A0A1H3YW38"/>
<sequence>MKSFFLSCLVLLTVACYAQTDVKNCKKCMVIAEQSQNRIIIIDAATSNILWEWKAAESNVKPEHVKWFNTPSEAKVVYDGQYVLTNASGGGVALIRIADKKAVFYAYAGGNTHSAELLPDGNIVSASSTGNYLMLFKTDTLNFPEQVYTKKIYITFGHNVVWDKRRQKLWSAGRDSMVVYRYNNNCQQPDLIAERSFPIPGHDAHDLFPVYGSKNKLWMTVGSNVYQFDVNTLKFEQAAVIQQDIKSVSSGPEGYPTIVIKPKEQWWTDEVLDAEGKHVAGHAGWKMYKARWVLPNEFAYPEKQQIKLCK</sequence>
<dbReference type="STRING" id="408074.SAMN05660909_00978"/>
<dbReference type="OrthoDB" id="1007317at2"/>
<dbReference type="RefSeq" id="WP_089759248.1">
    <property type="nucleotide sequence ID" value="NZ_BKAT01000002.1"/>
</dbReference>
<reference evidence="3" key="1">
    <citation type="submission" date="2016-10" db="EMBL/GenBank/DDBJ databases">
        <authorList>
            <person name="Varghese N."/>
            <person name="Submissions S."/>
        </authorList>
    </citation>
    <scope>NUCLEOTIDE SEQUENCE [LARGE SCALE GENOMIC DNA]</scope>
    <source>
        <strain evidence="3">DSM 23920</strain>
    </source>
</reference>
<organism evidence="2 3">
    <name type="scientific">Chitinophaga terrae</name>
    <name type="common">ex Kim and Jung 2007</name>
    <dbReference type="NCBI Taxonomy" id="408074"/>
    <lineage>
        <taxon>Bacteria</taxon>
        <taxon>Pseudomonadati</taxon>
        <taxon>Bacteroidota</taxon>
        <taxon>Chitinophagia</taxon>
        <taxon>Chitinophagales</taxon>
        <taxon>Chitinophagaceae</taxon>
        <taxon>Chitinophaga</taxon>
    </lineage>
</organism>
<name>A0A1H3YW38_9BACT</name>
<dbReference type="InterPro" id="IPR045383">
    <property type="entry name" value="DUF6528"/>
</dbReference>
<dbReference type="InterPro" id="IPR015943">
    <property type="entry name" value="WD40/YVTN_repeat-like_dom_sf"/>
</dbReference>
<feature type="chain" id="PRO_5011685052" description="WD40 repeat domain-containing protein" evidence="1">
    <location>
        <begin position="19"/>
        <end position="310"/>
    </location>
</feature>
<evidence type="ECO:0000313" key="3">
    <source>
        <dbReference type="Proteomes" id="UP000199656"/>
    </source>
</evidence>
<accession>A0A1H3YW38</accession>
<evidence type="ECO:0008006" key="4">
    <source>
        <dbReference type="Google" id="ProtNLM"/>
    </source>
</evidence>
<evidence type="ECO:0000256" key="1">
    <source>
        <dbReference type="SAM" id="SignalP"/>
    </source>
</evidence>
<dbReference type="Pfam" id="PF20138">
    <property type="entry name" value="DUF6528"/>
    <property type="match status" value="1"/>
</dbReference>
<dbReference type="InterPro" id="IPR011045">
    <property type="entry name" value="N2O_reductase_N"/>
</dbReference>
<dbReference type="SUPFAM" id="SSF50974">
    <property type="entry name" value="Nitrous oxide reductase, N-terminal domain"/>
    <property type="match status" value="1"/>
</dbReference>
<dbReference type="PROSITE" id="PS51257">
    <property type="entry name" value="PROKAR_LIPOPROTEIN"/>
    <property type="match status" value="1"/>
</dbReference>
<dbReference type="Gene3D" id="2.130.10.10">
    <property type="entry name" value="YVTN repeat-like/Quinoprotein amine dehydrogenase"/>
    <property type="match status" value="1"/>
</dbReference>
<keyword evidence="1" id="KW-0732">Signal</keyword>
<protein>
    <recommendedName>
        <fullName evidence="4">WD40 repeat domain-containing protein</fullName>
    </recommendedName>
</protein>
<feature type="signal peptide" evidence="1">
    <location>
        <begin position="1"/>
        <end position="18"/>
    </location>
</feature>
<proteinExistence type="predicted"/>
<dbReference type="Proteomes" id="UP000199656">
    <property type="component" value="Unassembled WGS sequence"/>
</dbReference>
<evidence type="ECO:0000313" key="2">
    <source>
        <dbReference type="EMBL" id="SEA15298.1"/>
    </source>
</evidence>
<gene>
    <name evidence="2" type="ORF">SAMN05660909_00978</name>
</gene>